<dbReference type="GO" id="GO:0005829">
    <property type="term" value="C:cytosol"/>
    <property type="evidence" value="ECO:0007669"/>
    <property type="project" value="TreeGrafter"/>
</dbReference>
<reference evidence="4 5" key="1">
    <citation type="submission" date="2020-05" db="EMBL/GenBank/DDBJ databases">
        <title>Complete genome sequence of Gemmatimonas greenlandica TET16.</title>
        <authorList>
            <person name="Zeng Y."/>
        </authorList>
    </citation>
    <scope>NUCLEOTIDE SEQUENCE [LARGE SCALE GENOMIC DNA]</scope>
    <source>
        <strain evidence="4 5">TET16</strain>
    </source>
</reference>
<dbReference type="InterPro" id="IPR002586">
    <property type="entry name" value="CobQ/CobB/MinD/ParA_Nub-bd_dom"/>
</dbReference>
<dbReference type="AlphaFoldDB" id="A0A6M4IWA6"/>
<organism evidence="4 5">
    <name type="scientific">Gemmatimonas groenlandica</name>
    <dbReference type="NCBI Taxonomy" id="2732249"/>
    <lineage>
        <taxon>Bacteria</taxon>
        <taxon>Pseudomonadati</taxon>
        <taxon>Gemmatimonadota</taxon>
        <taxon>Gemmatimonadia</taxon>
        <taxon>Gemmatimonadales</taxon>
        <taxon>Gemmatimonadaceae</taxon>
        <taxon>Gemmatimonas</taxon>
    </lineage>
</organism>
<evidence type="ECO:0000259" key="3">
    <source>
        <dbReference type="Pfam" id="PF01656"/>
    </source>
</evidence>
<dbReference type="GO" id="GO:0005524">
    <property type="term" value="F:ATP binding"/>
    <property type="evidence" value="ECO:0007669"/>
    <property type="project" value="UniProtKB-KW"/>
</dbReference>
<protein>
    <recommendedName>
        <fullName evidence="3">CobQ/CobB/MinD/ParA nucleotide binding domain-containing protein</fullName>
    </recommendedName>
</protein>
<keyword evidence="2" id="KW-0067">ATP-binding</keyword>
<evidence type="ECO:0000256" key="2">
    <source>
        <dbReference type="ARBA" id="ARBA00022840"/>
    </source>
</evidence>
<dbReference type="PANTHER" id="PTHR43384">
    <property type="entry name" value="SEPTUM SITE-DETERMINING PROTEIN MIND HOMOLOG, CHLOROPLASTIC-RELATED"/>
    <property type="match status" value="1"/>
</dbReference>
<dbReference type="GO" id="GO:0051782">
    <property type="term" value="P:negative regulation of cell division"/>
    <property type="evidence" value="ECO:0007669"/>
    <property type="project" value="TreeGrafter"/>
</dbReference>
<dbReference type="PANTHER" id="PTHR43384:SF6">
    <property type="entry name" value="SEPTUM SITE-DETERMINING PROTEIN MIND HOMOLOG, CHLOROPLASTIC"/>
    <property type="match status" value="1"/>
</dbReference>
<dbReference type="EMBL" id="CP053085">
    <property type="protein sequence ID" value="QJR36471.1"/>
    <property type="molecule type" value="Genomic_DNA"/>
</dbReference>
<evidence type="ECO:0000256" key="1">
    <source>
        <dbReference type="ARBA" id="ARBA00022741"/>
    </source>
</evidence>
<keyword evidence="1" id="KW-0547">Nucleotide-binding</keyword>
<proteinExistence type="predicted"/>
<evidence type="ECO:0000313" key="5">
    <source>
        <dbReference type="Proteomes" id="UP000500938"/>
    </source>
</evidence>
<dbReference type="Proteomes" id="UP000500938">
    <property type="component" value="Chromosome"/>
</dbReference>
<keyword evidence="5" id="KW-1185">Reference proteome</keyword>
<name>A0A6M4IWA6_9BACT</name>
<dbReference type="SUPFAM" id="SSF52540">
    <property type="entry name" value="P-loop containing nucleoside triphosphate hydrolases"/>
    <property type="match status" value="1"/>
</dbReference>
<feature type="domain" description="CobQ/CobB/MinD/ParA nucleotide binding" evidence="3">
    <location>
        <begin position="44"/>
        <end position="262"/>
    </location>
</feature>
<evidence type="ECO:0000313" key="4">
    <source>
        <dbReference type="EMBL" id="QJR36471.1"/>
    </source>
</evidence>
<dbReference type="GO" id="GO:0009898">
    <property type="term" value="C:cytoplasmic side of plasma membrane"/>
    <property type="evidence" value="ECO:0007669"/>
    <property type="project" value="TreeGrafter"/>
</dbReference>
<dbReference type="GO" id="GO:0016887">
    <property type="term" value="F:ATP hydrolysis activity"/>
    <property type="evidence" value="ECO:0007669"/>
    <property type="project" value="TreeGrafter"/>
</dbReference>
<gene>
    <name evidence="4" type="ORF">HKW67_13640</name>
</gene>
<dbReference type="Gene3D" id="3.40.50.300">
    <property type="entry name" value="P-loop containing nucleotide triphosphate hydrolases"/>
    <property type="match status" value="1"/>
</dbReference>
<dbReference type="KEGG" id="ggr:HKW67_13640"/>
<dbReference type="InterPro" id="IPR050625">
    <property type="entry name" value="ParA/MinD_ATPase"/>
</dbReference>
<sequence>MSGYQLMSPPRGTASVSQVDALLGRGPRNSTQPGGAPRGATTLLVASGRGGSGTSLVSALLAVAAAGDSRRVLLIDADDFVGPLALTLGVPARASWQDLRGGRLSPADVATPVSTTLTLVAGGAPRLGSDGLALSAAERRACMRRLGVLADGMDLVVIDCGARIDTVLAAITPHADERLIAVSAGSDPVGLASTYALCKAVHSRHGALPMDVLVNRHEGSEAARCFDAIDAGARQFLGISLRLAGAVPADPTLDAALRAGMPFPHAAAGSPAAIAAHEVVMRALATASLSRSGT</sequence>
<dbReference type="InterPro" id="IPR027417">
    <property type="entry name" value="P-loop_NTPase"/>
</dbReference>
<dbReference type="RefSeq" id="WP_171225903.1">
    <property type="nucleotide sequence ID" value="NZ_CP053085.1"/>
</dbReference>
<dbReference type="Pfam" id="PF01656">
    <property type="entry name" value="CbiA"/>
    <property type="match status" value="1"/>
</dbReference>
<accession>A0A6M4IWA6</accession>